<name>A0A8J9YA23_9NEOP</name>
<evidence type="ECO:0000313" key="2">
    <source>
        <dbReference type="Proteomes" id="UP000838878"/>
    </source>
</evidence>
<feature type="non-terminal residue" evidence="1">
    <location>
        <position position="74"/>
    </location>
</feature>
<gene>
    <name evidence="1" type="ORF">BINO364_LOCUS8891</name>
</gene>
<reference evidence="1" key="1">
    <citation type="submission" date="2021-12" db="EMBL/GenBank/DDBJ databases">
        <authorList>
            <person name="Martin H S."/>
        </authorList>
    </citation>
    <scope>NUCLEOTIDE SEQUENCE</scope>
</reference>
<dbReference type="AlphaFoldDB" id="A0A8J9YA23"/>
<protein>
    <submittedName>
        <fullName evidence="1">Uncharacterized protein</fullName>
    </submittedName>
</protein>
<dbReference type="Proteomes" id="UP000838878">
    <property type="component" value="Chromosome 3"/>
</dbReference>
<accession>A0A8J9YA23</accession>
<proteinExistence type="predicted"/>
<sequence length="74" mass="8269">MRVNLQDDKDGFTCSPRHGGETRQLTNFGLLLKLTKQKDTITKFGPTRDSKPGPLDVQPYLLATTELDLPTIEP</sequence>
<evidence type="ECO:0000313" key="1">
    <source>
        <dbReference type="EMBL" id="CAH0723014.1"/>
    </source>
</evidence>
<keyword evidence="2" id="KW-1185">Reference proteome</keyword>
<organism evidence="1 2">
    <name type="scientific">Brenthis ino</name>
    <name type="common">lesser marbled fritillary</name>
    <dbReference type="NCBI Taxonomy" id="405034"/>
    <lineage>
        <taxon>Eukaryota</taxon>
        <taxon>Metazoa</taxon>
        <taxon>Ecdysozoa</taxon>
        <taxon>Arthropoda</taxon>
        <taxon>Hexapoda</taxon>
        <taxon>Insecta</taxon>
        <taxon>Pterygota</taxon>
        <taxon>Neoptera</taxon>
        <taxon>Endopterygota</taxon>
        <taxon>Lepidoptera</taxon>
        <taxon>Glossata</taxon>
        <taxon>Ditrysia</taxon>
        <taxon>Papilionoidea</taxon>
        <taxon>Nymphalidae</taxon>
        <taxon>Heliconiinae</taxon>
        <taxon>Argynnini</taxon>
        <taxon>Brenthis</taxon>
    </lineage>
</organism>
<dbReference type="EMBL" id="OV170223">
    <property type="protein sequence ID" value="CAH0723014.1"/>
    <property type="molecule type" value="Genomic_DNA"/>
</dbReference>